<dbReference type="Proteomes" id="UP000821853">
    <property type="component" value="Unassembled WGS sequence"/>
</dbReference>
<organism evidence="1 2">
    <name type="scientific">Haemaphysalis longicornis</name>
    <name type="common">Bush tick</name>
    <dbReference type="NCBI Taxonomy" id="44386"/>
    <lineage>
        <taxon>Eukaryota</taxon>
        <taxon>Metazoa</taxon>
        <taxon>Ecdysozoa</taxon>
        <taxon>Arthropoda</taxon>
        <taxon>Chelicerata</taxon>
        <taxon>Arachnida</taxon>
        <taxon>Acari</taxon>
        <taxon>Parasitiformes</taxon>
        <taxon>Ixodida</taxon>
        <taxon>Ixodoidea</taxon>
        <taxon>Ixodidae</taxon>
        <taxon>Haemaphysalinae</taxon>
        <taxon>Haemaphysalis</taxon>
    </lineage>
</organism>
<accession>A0A9J6GXM6</accession>
<gene>
    <name evidence="1" type="ORF">HPB48_008096</name>
</gene>
<comment type="caution">
    <text evidence="1">The sequence shown here is derived from an EMBL/GenBank/DDBJ whole genome shotgun (WGS) entry which is preliminary data.</text>
</comment>
<sequence>MNLFAELGENTCDFSNLNVEASVNQLLPRLPKDREITRTVFPGDNGFFETGRMQATGLDTLKRYGPLQRFCVNGTRLIQFDVVSDGGARLVVPWKSCSGKEGTITLVAGYSRFTVQLKIDAAGTDDILQFMGPNLIVAVEDLDLIFEGAGPGVRTAVGIIAKFLDPVLREVWKSQFFREFNASLQNIFPVGINPVFRR</sequence>
<dbReference type="AlphaFoldDB" id="A0A9J6GXM6"/>
<protein>
    <submittedName>
        <fullName evidence="1">Uncharacterized protein</fullName>
    </submittedName>
</protein>
<dbReference type="OMA" id="LMGGMIR"/>
<evidence type="ECO:0000313" key="1">
    <source>
        <dbReference type="EMBL" id="KAH9379384.1"/>
    </source>
</evidence>
<dbReference type="OrthoDB" id="6494194at2759"/>
<dbReference type="VEuPathDB" id="VectorBase:HLOH_063786"/>
<evidence type="ECO:0000313" key="2">
    <source>
        <dbReference type="Proteomes" id="UP000821853"/>
    </source>
</evidence>
<dbReference type="EMBL" id="JABSTR010000009">
    <property type="protein sequence ID" value="KAH9379384.1"/>
    <property type="molecule type" value="Genomic_DNA"/>
</dbReference>
<name>A0A9J6GXM6_HAELO</name>
<keyword evidence="2" id="KW-1185">Reference proteome</keyword>
<reference evidence="1 2" key="1">
    <citation type="journal article" date="2020" name="Cell">
        <title>Large-Scale Comparative Analyses of Tick Genomes Elucidate Their Genetic Diversity and Vector Capacities.</title>
        <authorList>
            <consortium name="Tick Genome and Microbiome Consortium (TIGMIC)"/>
            <person name="Jia N."/>
            <person name="Wang J."/>
            <person name="Shi W."/>
            <person name="Du L."/>
            <person name="Sun Y."/>
            <person name="Zhan W."/>
            <person name="Jiang J.F."/>
            <person name="Wang Q."/>
            <person name="Zhang B."/>
            <person name="Ji P."/>
            <person name="Bell-Sakyi L."/>
            <person name="Cui X.M."/>
            <person name="Yuan T.T."/>
            <person name="Jiang B.G."/>
            <person name="Yang W.F."/>
            <person name="Lam T.T."/>
            <person name="Chang Q.C."/>
            <person name="Ding S.J."/>
            <person name="Wang X.J."/>
            <person name="Zhu J.G."/>
            <person name="Ruan X.D."/>
            <person name="Zhao L."/>
            <person name="Wei J.T."/>
            <person name="Ye R.Z."/>
            <person name="Que T.C."/>
            <person name="Du C.H."/>
            <person name="Zhou Y.H."/>
            <person name="Cheng J.X."/>
            <person name="Dai P.F."/>
            <person name="Guo W.B."/>
            <person name="Han X.H."/>
            <person name="Huang E.J."/>
            <person name="Li L.F."/>
            <person name="Wei W."/>
            <person name="Gao Y.C."/>
            <person name="Liu J.Z."/>
            <person name="Shao H.Z."/>
            <person name="Wang X."/>
            <person name="Wang C.C."/>
            <person name="Yang T.C."/>
            <person name="Huo Q.B."/>
            <person name="Li W."/>
            <person name="Chen H.Y."/>
            <person name="Chen S.E."/>
            <person name="Zhou L.G."/>
            <person name="Ni X.B."/>
            <person name="Tian J.H."/>
            <person name="Sheng Y."/>
            <person name="Liu T."/>
            <person name="Pan Y.S."/>
            <person name="Xia L.Y."/>
            <person name="Li J."/>
            <person name="Zhao F."/>
            <person name="Cao W.C."/>
        </authorList>
    </citation>
    <scope>NUCLEOTIDE SEQUENCE [LARGE SCALE GENOMIC DNA]</scope>
    <source>
        <strain evidence="1">HaeL-2018</strain>
    </source>
</reference>
<proteinExistence type="predicted"/>